<protein>
    <submittedName>
        <fullName evidence="3">Uncharacterized protein</fullName>
    </submittedName>
</protein>
<keyword evidence="1" id="KW-0175">Coiled coil</keyword>
<feature type="coiled-coil region" evidence="1">
    <location>
        <begin position="3"/>
        <end position="58"/>
    </location>
</feature>
<evidence type="ECO:0000313" key="3">
    <source>
        <dbReference type="WBParaSite" id="Gr19_v10_g14381.t1"/>
    </source>
</evidence>
<reference evidence="3" key="1">
    <citation type="submission" date="2022-11" db="UniProtKB">
        <authorList>
            <consortium name="WormBaseParasite"/>
        </authorList>
    </citation>
    <scope>IDENTIFICATION</scope>
</reference>
<evidence type="ECO:0000256" key="1">
    <source>
        <dbReference type="SAM" id="Coils"/>
    </source>
</evidence>
<name>A0A914H684_GLORO</name>
<dbReference type="AlphaFoldDB" id="A0A914H684"/>
<dbReference type="WBParaSite" id="Gr19_v10_g14381.t1">
    <property type="protein sequence ID" value="Gr19_v10_g14381.t1"/>
    <property type="gene ID" value="Gr19_v10_g14381"/>
</dbReference>
<evidence type="ECO:0000313" key="2">
    <source>
        <dbReference type="Proteomes" id="UP000887572"/>
    </source>
</evidence>
<keyword evidence="2" id="KW-1185">Reference proteome</keyword>
<organism evidence="2 3">
    <name type="scientific">Globodera rostochiensis</name>
    <name type="common">Golden nematode worm</name>
    <name type="synonym">Heterodera rostochiensis</name>
    <dbReference type="NCBI Taxonomy" id="31243"/>
    <lineage>
        <taxon>Eukaryota</taxon>
        <taxon>Metazoa</taxon>
        <taxon>Ecdysozoa</taxon>
        <taxon>Nematoda</taxon>
        <taxon>Chromadorea</taxon>
        <taxon>Rhabditida</taxon>
        <taxon>Tylenchina</taxon>
        <taxon>Tylenchomorpha</taxon>
        <taxon>Tylenchoidea</taxon>
        <taxon>Heteroderidae</taxon>
        <taxon>Heteroderinae</taxon>
        <taxon>Globodera</taxon>
    </lineage>
</organism>
<dbReference type="Proteomes" id="UP000887572">
    <property type="component" value="Unplaced"/>
</dbReference>
<accession>A0A914H684</accession>
<proteinExistence type="predicted"/>
<sequence>MDRMVLERKCKQLEEIIAQYLTRTSNGAKQIQQEREENLQLKLELEEQQKKAEEMVLRNAIRIGSKASRMKVRTL</sequence>